<feature type="compositionally biased region" description="Polar residues" evidence="1">
    <location>
        <begin position="21"/>
        <end position="30"/>
    </location>
</feature>
<name>A0AAV6SD01_SOLSE</name>
<keyword evidence="3" id="KW-1185">Reference proteome</keyword>
<evidence type="ECO:0000256" key="1">
    <source>
        <dbReference type="SAM" id="MobiDB-lite"/>
    </source>
</evidence>
<sequence>MTSTGIGICCVASHQQQGRTVSLSPNTYGSQPFVPGPSSEPQSCSRSLL</sequence>
<feature type="compositionally biased region" description="Polar residues" evidence="1">
    <location>
        <begin position="39"/>
        <end position="49"/>
    </location>
</feature>
<organism evidence="2 3">
    <name type="scientific">Solea senegalensis</name>
    <name type="common">Senegalese sole</name>
    <dbReference type="NCBI Taxonomy" id="28829"/>
    <lineage>
        <taxon>Eukaryota</taxon>
        <taxon>Metazoa</taxon>
        <taxon>Chordata</taxon>
        <taxon>Craniata</taxon>
        <taxon>Vertebrata</taxon>
        <taxon>Euteleostomi</taxon>
        <taxon>Actinopterygii</taxon>
        <taxon>Neopterygii</taxon>
        <taxon>Teleostei</taxon>
        <taxon>Neoteleostei</taxon>
        <taxon>Acanthomorphata</taxon>
        <taxon>Carangaria</taxon>
        <taxon>Pleuronectiformes</taxon>
        <taxon>Pleuronectoidei</taxon>
        <taxon>Soleidae</taxon>
        <taxon>Solea</taxon>
    </lineage>
</organism>
<proteinExistence type="predicted"/>
<evidence type="ECO:0000313" key="2">
    <source>
        <dbReference type="EMBL" id="KAG7515204.1"/>
    </source>
</evidence>
<dbReference type="EMBL" id="JAGKHQ010000005">
    <property type="protein sequence ID" value="KAG7515204.1"/>
    <property type="molecule type" value="Genomic_DNA"/>
</dbReference>
<comment type="caution">
    <text evidence="2">The sequence shown here is derived from an EMBL/GenBank/DDBJ whole genome shotgun (WGS) entry which is preliminary data.</text>
</comment>
<feature type="region of interest" description="Disordered" evidence="1">
    <location>
        <begin position="21"/>
        <end position="49"/>
    </location>
</feature>
<dbReference type="Proteomes" id="UP000693946">
    <property type="component" value="Linkage Group LG13"/>
</dbReference>
<accession>A0AAV6SD01</accession>
<reference evidence="2 3" key="1">
    <citation type="journal article" date="2021" name="Sci. Rep.">
        <title>Chromosome anchoring in Senegalese sole (Solea senegalensis) reveals sex-associated markers and genome rearrangements in flatfish.</title>
        <authorList>
            <person name="Guerrero-Cozar I."/>
            <person name="Gomez-Garrido J."/>
            <person name="Berbel C."/>
            <person name="Martinez-Blanch J.F."/>
            <person name="Alioto T."/>
            <person name="Claros M.G."/>
            <person name="Gagnaire P.A."/>
            <person name="Manchado M."/>
        </authorList>
    </citation>
    <scope>NUCLEOTIDE SEQUENCE [LARGE SCALE GENOMIC DNA]</scope>
    <source>
        <strain evidence="2">Sse05_10M</strain>
    </source>
</reference>
<dbReference type="AlphaFoldDB" id="A0AAV6SD01"/>
<protein>
    <submittedName>
        <fullName evidence="2">Uncharacterized protein</fullName>
    </submittedName>
</protein>
<evidence type="ECO:0000313" key="3">
    <source>
        <dbReference type="Proteomes" id="UP000693946"/>
    </source>
</evidence>
<gene>
    <name evidence="2" type="ORF">JOB18_001809</name>
</gene>